<gene>
    <name evidence="1" type="ORF">B0H63DRAFT_475544</name>
</gene>
<evidence type="ECO:0000313" key="1">
    <source>
        <dbReference type="EMBL" id="KAK3381384.1"/>
    </source>
</evidence>
<reference evidence="1" key="1">
    <citation type="journal article" date="2023" name="Mol. Phylogenet. Evol.">
        <title>Genome-scale phylogeny and comparative genomics of the fungal order Sordariales.</title>
        <authorList>
            <person name="Hensen N."/>
            <person name="Bonometti L."/>
            <person name="Westerberg I."/>
            <person name="Brannstrom I.O."/>
            <person name="Guillou S."/>
            <person name="Cros-Aarteil S."/>
            <person name="Calhoun S."/>
            <person name="Haridas S."/>
            <person name="Kuo A."/>
            <person name="Mondo S."/>
            <person name="Pangilinan J."/>
            <person name="Riley R."/>
            <person name="LaButti K."/>
            <person name="Andreopoulos B."/>
            <person name="Lipzen A."/>
            <person name="Chen C."/>
            <person name="Yan M."/>
            <person name="Daum C."/>
            <person name="Ng V."/>
            <person name="Clum A."/>
            <person name="Steindorff A."/>
            <person name="Ohm R.A."/>
            <person name="Martin F."/>
            <person name="Silar P."/>
            <person name="Natvig D.O."/>
            <person name="Lalanne C."/>
            <person name="Gautier V."/>
            <person name="Ament-Velasquez S.L."/>
            <person name="Kruys A."/>
            <person name="Hutchinson M.I."/>
            <person name="Powell A.J."/>
            <person name="Barry K."/>
            <person name="Miller A.N."/>
            <person name="Grigoriev I.V."/>
            <person name="Debuchy R."/>
            <person name="Gladieux P."/>
            <person name="Hiltunen Thoren M."/>
            <person name="Johannesson H."/>
        </authorList>
    </citation>
    <scope>NUCLEOTIDE SEQUENCE</scope>
    <source>
        <strain evidence="1">CBS 232.78</strain>
    </source>
</reference>
<evidence type="ECO:0000313" key="2">
    <source>
        <dbReference type="Proteomes" id="UP001285441"/>
    </source>
</evidence>
<dbReference type="Proteomes" id="UP001285441">
    <property type="component" value="Unassembled WGS sequence"/>
</dbReference>
<dbReference type="EMBL" id="JAULSW010000005">
    <property type="protein sequence ID" value="KAK3381384.1"/>
    <property type="molecule type" value="Genomic_DNA"/>
</dbReference>
<sequence length="549" mass="61269">MSTAGSAKHSRPWMRRFDLASVFLSGGINRYKNPQLVLKKMIDLAPRRSYTGIRTKTAVWRHLLMVHVKDKANELETLDLSAFALSSATESSNLQYTITCAISEFSLVFRYPKGITNNIRTLTINFQSISDFDTVLRELRGLDLNIETPRSQYEIAPAASDAPLGLLVVPDRHASPIFRPISDPGYISHKKSQVAVQSSSQEQYLDGNIPSRHLFTGRSHGTPSIITGRDLRSLASTPGIPSILGEGIYKVSRIGSSSDSRPRRRRSPAIPEFLSKSSYTVSPYFDKCLTKEDIISPLGADSSHEVAESIPEPGNPIDNLARPRTRRYRRTESFSKAAAHDAANILPLPITPDDIGADGAAVEYLDSRSRQPQERVHDLGLGVVYGKSSAANTQQVYARSTPESPPRTRRAFSNILRDRKDWQVPFSHKNEVPKAGYWDSSFANKTSQTSVKSLQAIPEVKPENKVSDAWIFQVADINHAALCEATNIWDELIDKGLDETNLIEDLEEACKIWIKYADEFTRRLETLEASTLRKMRDAQEAAQEEKTVL</sequence>
<proteinExistence type="predicted"/>
<name>A0AAE0TVR1_9PEZI</name>
<comment type="caution">
    <text evidence="1">The sequence shown here is derived from an EMBL/GenBank/DDBJ whole genome shotgun (WGS) entry which is preliminary data.</text>
</comment>
<keyword evidence="2" id="KW-1185">Reference proteome</keyword>
<accession>A0AAE0TVR1</accession>
<reference evidence="1" key="2">
    <citation type="submission" date="2023-06" db="EMBL/GenBank/DDBJ databases">
        <authorList>
            <consortium name="Lawrence Berkeley National Laboratory"/>
            <person name="Haridas S."/>
            <person name="Hensen N."/>
            <person name="Bonometti L."/>
            <person name="Westerberg I."/>
            <person name="Brannstrom I.O."/>
            <person name="Guillou S."/>
            <person name="Cros-Aarteil S."/>
            <person name="Calhoun S."/>
            <person name="Kuo A."/>
            <person name="Mondo S."/>
            <person name="Pangilinan J."/>
            <person name="Riley R."/>
            <person name="LaButti K."/>
            <person name="Andreopoulos B."/>
            <person name="Lipzen A."/>
            <person name="Chen C."/>
            <person name="Yanf M."/>
            <person name="Daum C."/>
            <person name="Ng V."/>
            <person name="Clum A."/>
            <person name="Steindorff A."/>
            <person name="Ohm R."/>
            <person name="Martin F."/>
            <person name="Silar P."/>
            <person name="Natvig D."/>
            <person name="Lalanne C."/>
            <person name="Gautier V."/>
            <person name="Ament-velasquez S.L."/>
            <person name="Kruys A."/>
            <person name="Hutchinson M.I."/>
            <person name="Powell A.J."/>
            <person name="Barry K."/>
            <person name="Miller A.N."/>
            <person name="Grigoriev I.V."/>
            <person name="Debuchy R."/>
            <person name="Gladieux P."/>
            <person name="Thoren M.H."/>
            <person name="Johannesson H."/>
        </authorList>
    </citation>
    <scope>NUCLEOTIDE SEQUENCE</scope>
    <source>
        <strain evidence="1">CBS 232.78</strain>
    </source>
</reference>
<organism evidence="1 2">
    <name type="scientific">Podospora didyma</name>
    <dbReference type="NCBI Taxonomy" id="330526"/>
    <lineage>
        <taxon>Eukaryota</taxon>
        <taxon>Fungi</taxon>
        <taxon>Dikarya</taxon>
        <taxon>Ascomycota</taxon>
        <taxon>Pezizomycotina</taxon>
        <taxon>Sordariomycetes</taxon>
        <taxon>Sordariomycetidae</taxon>
        <taxon>Sordariales</taxon>
        <taxon>Podosporaceae</taxon>
        <taxon>Podospora</taxon>
    </lineage>
</organism>
<protein>
    <submittedName>
        <fullName evidence="1">Uncharacterized protein</fullName>
    </submittedName>
</protein>
<dbReference type="AlphaFoldDB" id="A0AAE0TVR1"/>